<feature type="domain" description="3-hydroxyacyl-CoA dehydrogenase NAD binding" evidence="4">
    <location>
        <begin position="53"/>
        <end position="166"/>
    </location>
</feature>
<dbReference type="Proteomes" id="UP001517376">
    <property type="component" value="Unassembled WGS sequence"/>
</dbReference>
<dbReference type="SUPFAM" id="SSF48179">
    <property type="entry name" value="6-phosphogluconate dehydrogenase C-terminal domain-like"/>
    <property type="match status" value="1"/>
</dbReference>
<dbReference type="InterPro" id="IPR006176">
    <property type="entry name" value="3-OHacyl-CoA_DH_NAD-bd"/>
</dbReference>
<dbReference type="InterPro" id="IPR008927">
    <property type="entry name" value="6-PGluconate_DH-like_C_sf"/>
</dbReference>
<dbReference type="InterPro" id="IPR013328">
    <property type="entry name" value="6PGD_dom2"/>
</dbReference>
<comment type="caution">
    <text evidence="5">The sequence shown here is derived from an EMBL/GenBank/DDBJ whole genome shotgun (WGS) entry which is preliminary data.</text>
</comment>
<proteinExistence type="inferred from homology"/>
<evidence type="ECO:0000313" key="6">
    <source>
        <dbReference type="Proteomes" id="UP001517376"/>
    </source>
</evidence>
<feature type="domain" description="3-hydroxyacyl-CoA dehydrogenase C-terminal" evidence="3">
    <location>
        <begin position="171"/>
        <end position="225"/>
    </location>
</feature>
<dbReference type="PANTHER" id="PTHR48075:SF1">
    <property type="entry name" value="LAMBDA-CRYSTALLIN HOMOLOG"/>
    <property type="match status" value="1"/>
</dbReference>
<reference evidence="6" key="1">
    <citation type="submission" date="2020-01" db="EMBL/GenBank/DDBJ databases">
        <title>Sphingomonas sp. strain CSW-10.</title>
        <authorList>
            <person name="Chen W.-M."/>
        </authorList>
    </citation>
    <scope>NUCLEOTIDE SEQUENCE [LARGE SCALE GENOMIC DNA]</scope>
    <source>
        <strain evidence="6">CCP-1</strain>
    </source>
</reference>
<dbReference type="PANTHER" id="PTHR48075">
    <property type="entry name" value="3-HYDROXYACYL-COA DEHYDROGENASE FAMILY PROTEIN"/>
    <property type="match status" value="1"/>
</dbReference>
<dbReference type="InterPro" id="IPR006108">
    <property type="entry name" value="3HC_DH_C"/>
</dbReference>
<evidence type="ECO:0000259" key="3">
    <source>
        <dbReference type="Pfam" id="PF00725"/>
    </source>
</evidence>
<dbReference type="Pfam" id="PF00725">
    <property type="entry name" value="3HCDH"/>
    <property type="match status" value="1"/>
</dbReference>
<dbReference type="EMBL" id="JAAATW010000006">
    <property type="protein sequence ID" value="NBE09512.1"/>
    <property type="molecule type" value="Genomic_DNA"/>
</dbReference>
<name>A0ABW9YA66_9RHOB</name>
<dbReference type="Gene3D" id="1.10.1040.10">
    <property type="entry name" value="N-(1-d-carboxylethyl)-l-norvaline Dehydrogenase, domain 2"/>
    <property type="match status" value="1"/>
</dbReference>
<organism evidence="5 6">
    <name type="scientific">Paragemmobacter ruber</name>
    <dbReference type="NCBI Taxonomy" id="1985673"/>
    <lineage>
        <taxon>Bacteria</taxon>
        <taxon>Pseudomonadati</taxon>
        <taxon>Pseudomonadota</taxon>
        <taxon>Alphaproteobacteria</taxon>
        <taxon>Rhodobacterales</taxon>
        <taxon>Paracoccaceae</taxon>
        <taxon>Paragemmobacter</taxon>
    </lineage>
</organism>
<dbReference type="EC" id="1.1.1.35" evidence="5"/>
<dbReference type="InterPro" id="IPR036291">
    <property type="entry name" value="NAD(P)-bd_dom_sf"/>
</dbReference>
<evidence type="ECO:0000256" key="1">
    <source>
        <dbReference type="ARBA" id="ARBA00009463"/>
    </source>
</evidence>
<dbReference type="GO" id="GO:0003857">
    <property type="term" value="F:(3S)-3-hydroxyacyl-CoA dehydrogenase (NAD+) activity"/>
    <property type="evidence" value="ECO:0007669"/>
    <property type="project" value="UniProtKB-EC"/>
</dbReference>
<sequence>MTTKPKVALIGAGQIGRSWALLFARAGHPVAVQDIDPAQLDGAGNWLTEKGVTVTLTTDLGRALAGAAYVQENTPERLEIKQATFAALAPHLASDAILGSSTSALEPDVLFADAPFRDRALVVHPTNPPHVLPAVELARSQWTTDAALTETRRLMQSIGQDPLVLKRVLPGFVVNRLQAALVNEAMALVAQGVADPDEIDIAVRSALGLRWAFIGPFETMDLNSAGGFELYAQTFGAMFNTLRNDLRARDPEAWSTDTPARIGAARRAILPLDSLPARQAWRDAQVLRLRALKDTQ</sequence>
<comment type="similarity">
    <text evidence="1">Belongs to the 3-hydroxyacyl-CoA dehydrogenase family.</text>
</comment>
<gene>
    <name evidence="5" type="ORF">GU920_18370</name>
</gene>
<keyword evidence="2 5" id="KW-0560">Oxidoreductase</keyword>
<feature type="domain" description="3-hydroxyacyl-CoA dehydrogenase NAD binding" evidence="4">
    <location>
        <begin position="6"/>
        <end position="44"/>
    </location>
</feature>
<accession>A0ABW9YA66</accession>
<dbReference type="Pfam" id="PF02737">
    <property type="entry name" value="3HCDH_N"/>
    <property type="match status" value="2"/>
</dbReference>
<dbReference type="Gene3D" id="3.40.50.720">
    <property type="entry name" value="NAD(P)-binding Rossmann-like Domain"/>
    <property type="match status" value="2"/>
</dbReference>
<dbReference type="RefSeq" id="WP_161768563.1">
    <property type="nucleotide sequence ID" value="NZ_JAAATW010000006.1"/>
</dbReference>
<evidence type="ECO:0000256" key="2">
    <source>
        <dbReference type="ARBA" id="ARBA00023002"/>
    </source>
</evidence>
<evidence type="ECO:0000313" key="5">
    <source>
        <dbReference type="EMBL" id="NBE09512.1"/>
    </source>
</evidence>
<evidence type="ECO:0000259" key="4">
    <source>
        <dbReference type="Pfam" id="PF02737"/>
    </source>
</evidence>
<dbReference type="SUPFAM" id="SSF51735">
    <property type="entry name" value="NAD(P)-binding Rossmann-fold domains"/>
    <property type="match status" value="1"/>
</dbReference>
<keyword evidence="6" id="KW-1185">Reference proteome</keyword>
<protein>
    <submittedName>
        <fullName evidence="5">3-hydroxyacyl-CoA dehydrogenase</fullName>
        <ecNumber evidence="5">1.1.1.35</ecNumber>
    </submittedName>
</protein>